<feature type="domain" description="Nudix hydrolase" evidence="8">
    <location>
        <begin position="77"/>
        <end position="281"/>
    </location>
</feature>
<evidence type="ECO:0000259" key="8">
    <source>
        <dbReference type="PROSITE" id="PS51462"/>
    </source>
</evidence>
<comment type="cofactor">
    <cofactor evidence="1">
        <name>Mn(2+)</name>
        <dbReference type="ChEBI" id="CHEBI:29035"/>
    </cofactor>
</comment>
<dbReference type="SUPFAM" id="SSF55811">
    <property type="entry name" value="Nudix"/>
    <property type="match status" value="1"/>
</dbReference>
<keyword evidence="10" id="KW-1185">Reference proteome</keyword>
<dbReference type="CDD" id="cd18870">
    <property type="entry name" value="NUDIX_AcylCoAdiphos_Nudt19"/>
    <property type="match status" value="1"/>
</dbReference>
<evidence type="ECO:0000256" key="7">
    <source>
        <dbReference type="SAM" id="MobiDB-lite"/>
    </source>
</evidence>
<comment type="caution">
    <text evidence="9">The sequence shown here is derived from an EMBL/GenBank/DDBJ whole genome shotgun (WGS) entry which is preliminary data.</text>
</comment>
<dbReference type="GO" id="GO:0016787">
    <property type="term" value="F:hydrolase activity"/>
    <property type="evidence" value="ECO:0007669"/>
    <property type="project" value="UniProtKB-KW"/>
</dbReference>
<evidence type="ECO:0000256" key="5">
    <source>
        <dbReference type="ARBA" id="ARBA00022842"/>
    </source>
</evidence>
<evidence type="ECO:0000313" key="10">
    <source>
        <dbReference type="Proteomes" id="UP001596496"/>
    </source>
</evidence>
<feature type="region of interest" description="Disordered" evidence="7">
    <location>
        <begin position="42"/>
        <end position="86"/>
    </location>
</feature>
<proteinExistence type="predicted"/>
<evidence type="ECO:0000256" key="1">
    <source>
        <dbReference type="ARBA" id="ARBA00001936"/>
    </source>
</evidence>
<keyword evidence="5" id="KW-0460">Magnesium</keyword>
<keyword evidence="6" id="KW-0464">Manganese</keyword>
<dbReference type="PANTHER" id="PTHR12318:SF0">
    <property type="entry name" value="ACYL-COENZYME A DIPHOSPHATASE NUDT19"/>
    <property type="match status" value="1"/>
</dbReference>
<dbReference type="EMBL" id="JBHTCG010000024">
    <property type="protein sequence ID" value="MFC7386106.1"/>
    <property type="molecule type" value="Genomic_DNA"/>
</dbReference>
<sequence>MNGIPLPGALGERARAILSGRLAPVPARDAATVVLLRPGGPPAGGSSAAASLGSGSSLAGSPAAGSPAAGSSGGGSRLDDEVGGPGGAGSAGGVEVYMLRRAASMAFAAGAYVFPGGSVDPRDADQAVAWAGPAPETWGRLLGADTTTARGLVCAAVRETFEESGVLLAGPSPDTVVADTTGDDWEADREALIDRRLSLAEFLNKRSLVLRADLLRPWAHWITPDVEHKRFDTRFFVAAMPPGQRTRDVGGEADEVAWLRPAGAIERARNGEILLMPPTFRTLTEMSDYAEVEAVLACEREIVTFQPRAAEVDGEMWLVIPDEDYRLP</sequence>
<dbReference type="RefSeq" id="WP_380829917.1">
    <property type="nucleotide sequence ID" value="NZ_JBHTCG010000024.1"/>
</dbReference>
<evidence type="ECO:0000256" key="4">
    <source>
        <dbReference type="ARBA" id="ARBA00022801"/>
    </source>
</evidence>
<evidence type="ECO:0000313" key="9">
    <source>
        <dbReference type="EMBL" id="MFC7386106.1"/>
    </source>
</evidence>
<dbReference type="PANTHER" id="PTHR12318">
    <property type="entry name" value="TESTOSTERONE-REGULATED PROTEIN RP2"/>
    <property type="match status" value="1"/>
</dbReference>
<organism evidence="9 10">
    <name type="scientific">Sphaerisporangium rhizosphaerae</name>
    <dbReference type="NCBI Taxonomy" id="2269375"/>
    <lineage>
        <taxon>Bacteria</taxon>
        <taxon>Bacillati</taxon>
        <taxon>Actinomycetota</taxon>
        <taxon>Actinomycetes</taxon>
        <taxon>Streptosporangiales</taxon>
        <taxon>Streptosporangiaceae</taxon>
        <taxon>Sphaerisporangium</taxon>
    </lineage>
</organism>
<dbReference type="InterPro" id="IPR000086">
    <property type="entry name" value="NUDIX_hydrolase_dom"/>
</dbReference>
<dbReference type="InterPro" id="IPR015797">
    <property type="entry name" value="NUDIX_hydrolase-like_dom_sf"/>
</dbReference>
<evidence type="ECO:0000256" key="3">
    <source>
        <dbReference type="ARBA" id="ARBA00022723"/>
    </source>
</evidence>
<accession>A0ABW2PCI2</accession>
<dbReference type="Proteomes" id="UP001596496">
    <property type="component" value="Unassembled WGS sequence"/>
</dbReference>
<feature type="compositionally biased region" description="Low complexity" evidence="7">
    <location>
        <begin position="44"/>
        <end position="70"/>
    </location>
</feature>
<evidence type="ECO:0000256" key="6">
    <source>
        <dbReference type="ARBA" id="ARBA00023211"/>
    </source>
</evidence>
<keyword evidence="4 9" id="KW-0378">Hydrolase</keyword>
<reference evidence="10" key="1">
    <citation type="journal article" date="2019" name="Int. J. Syst. Evol. Microbiol.">
        <title>The Global Catalogue of Microorganisms (GCM) 10K type strain sequencing project: providing services to taxonomists for standard genome sequencing and annotation.</title>
        <authorList>
            <consortium name="The Broad Institute Genomics Platform"/>
            <consortium name="The Broad Institute Genome Sequencing Center for Infectious Disease"/>
            <person name="Wu L."/>
            <person name="Ma J."/>
        </authorList>
    </citation>
    <scope>NUCLEOTIDE SEQUENCE [LARGE SCALE GENOMIC DNA]</scope>
    <source>
        <strain evidence="10">CECT 7649</strain>
    </source>
</reference>
<dbReference type="InterPro" id="IPR039121">
    <property type="entry name" value="NUDT19"/>
</dbReference>
<comment type="cofactor">
    <cofactor evidence="2">
        <name>Mg(2+)</name>
        <dbReference type="ChEBI" id="CHEBI:18420"/>
    </cofactor>
</comment>
<dbReference type="Gene3D" id="3.90.79.10">
    <property type="entry name" value="Nucleoside Triphosphate Pyrophosphohydrolase"/>
    <property type="match status" value="1"/>
</dbReference>
<name>A0ABW2PCI2_9ACTN</name>
<gene>
    <name evidence="9" type="ORF">ACFQSB_28130</name>
</gene>
<protein>
    <submittedName>
        <fullName evidence="9">NUDIX hydrolase</fullName>
    </submittedName>
</protein>
<dbReference type="PROSITE" id="PS51462">
    <property type="entry name" value="NUDIX"/>
    <property type="match status" value="1"/>
</dbReference>
<evidence type="ECO:0000256" key="2">
    <source>
        <dbReference type="ARBA" id="ARBA00001946"/>
    </source>
</evidence>
<keyword evidence="3" id="KW-0479">Metal-binding</keyword>